<reference evidence="1 2" key="1">
    <citation type="journal article" date="2009" name="Environ. Microbiol.">
        <title>Genome sequence of Desulfobacterium autotrophicum HRM2, a marine sulfate reducer oxidizing organic carbon completely to carbon dioxide.</title>
        <authorList>
            <person name="Strittmatter A.W."/>
            <person name="Liesegang H."/>
            <person name="Rabus R."/>
            <person name="Decker I."/>
            <person name="Amann J."/>
            <person name="Andres S."/>
            <person name="Henne A."/>
            <person name="Fricke W.F."/>
            <person name="Martinez-Arias R."/>
            <person name="Bartels D."/>
            <person name="Goesmann A."/>
            <person name="Krause L."/>
            <person name="Puehler A."/>
            <person name="Klenk H.P."/>
            <person name="Richter M."/>
            <person name="Schuler M."/>
            <person name="Gloeckner F.O."/>
            <person name="Meyerdierks A."/>
            <person name="Gottschalk G."/>
            <person name="Amann R."/>
        </authorList>
    </citation>
    <scope>NUCLEOTIDE SEQUENCE [LARGE SCALE GENOMIC DNA]</scope>
    <source>
        <strain evidence="2">ATCC 43914 / DSM 3382 / HRM2</strain>
    </source>
</reference>
<dbReference type="AlphaFoldDB" id="C0QDN1"/>
<accession>C0QDN1</accession>
<dbReference type="EMBL" id="CP001087">
    <property type="protein sequence ID" value="ACN15295.1"/>
    <property type="molecule type" value="Genomic_DNA"/>
</dbReference>
<sequence length="150" mass="17812">MARKITLSIPDLLHEKMEEWRQSFNLSKMFQDALAEAILKKEEFQRRFQEDTSMSETIERLRREKRVSEGNFLENGRIEGFQWAKSAHYDDLMYALALESVTALANDERLAPCFAPISERDQLTDKHVRLFIQGWQRGITEFWNEIKEKL</sequence>
<dbReference type="KEGG" id="dat:HRM2_21970"/>
<dbReference type="HOGENOM" id="CLU_1583864_0_0_7"/>
<keyword evidence="2" id="KW-1185">Reference proteome</keyword>
<evidence type="ECO:0000313" key="1">
    <source>
        <dbReference type="EMBL" id="ACN15295.1"/>
    </source>
</evidence>
<name>C0QDN1_DESAH</name>
<dbReference type="RefSeq" id="WP_015904064.1">
    <property type="nucleotide sequence ID" value="NC_012108.1"/>
</dbReference>
<dbReference type="eggNOG" id="ENOG5032VHE">
    <property type="taxonomic scope" value="Bacteria"/>
</dbReference>
<organism evidence="1 2">
    <name type="scientific">Desulforapulum autotrophicum (strain ATCC 43914 / DSM 3382 / VKM B-1955 / HRM2)</name>
    <name type="common">Desulfobacterium autotrophicum</name>
    <dbReference type="NCBI Taxonomy" id="177437"/>
    <lineage>
        <taxon>Bacteria</taxon>
        <taxon>Pseudomonadati</taxon>
        <taxon>Thermodesulfobacteriota</taxon>
        <taxon>Desulfobacteria</taxon>
        <taxon>Desulfobacterales</taxon>
        <taxon>Desulfobacteraceae</taxon>
        <taxon>Desulforapulum</taxon>
    </lineage>
</organism>
<dbReference type="OrthoDB" id="5417410at2"/>
<proteinExistence type="predicted"/>
<dbReference type="STRING" id="177437.HRM2_21970"/>
<evidence type="ECO:0000313" key="2">
    <source>
        <dbReference type="Proteomes" id="UP000000442"/>
    </source>
</evidence>
<protein>
    <submittedName>
        <fullName evidence="1">Uncharacterized protein</fullName>
    </submittedName>
</protein>
<dbReference type="Proteomes" id="UP000000442">
    <property type="component" value="Chromosome"/>
</dbReference>
<gene>
    <name evidence="1" type="ordered locus">HRM2_21970</name>
</gene>